<evidence type="ECO:0000313" key="1">
    <source>
        <dbReference type="EMBL" id="MBW0512331.1"/>
    </source>
</evidence>
<dbReference type="OrthoDB" id="6784012at2759"/>
<protein>
    <submittedName>
        <fullName evidence="1">Uncharacterized protein</fullName>
    </submittedName>
</protein>
<organism evidence="1 2">
    <name type="scientific">Austropuccinia psidii MF-1</name>
    <dbReference type="NCBI Taxonomy" id="1389203"/>
    <lineage>
        <taxon>Eukaryota</taxon>
        <taxon>Fungi</taxon>
        <taxon>Dikarya</taxon>
        <taxon>Basidiomycota</taxon>
        <taxon>Pucciniomycotina</taxon>
        <taxon>Pucciniomycetes</taxon>
        <taxon>Pucciniales</taxon>
        <taxon>Sphaerophragmiaceae</taxon>
        <taxon>Austropuccinia</taxon>
    </lineage>
</organism>
<dbReference type="AlphaFoldDB" id="A0A9Q3E4V3"/>
<proteinExistence type="predicted"/>
<dbReference type="EMBL" id="AVOT02022735">
    <property type="protein sequence ID" value="MBW0512331.1"/>
    <property type="molecule type" value="Genomic_DNA"/>
</dbReference>
<name>A0A9Q3E4V3_9BASI</name>
<dbReference type="Proteomes" id="UP000765509">
    <property type="component" value="Unassembled WGS sequence"/>
</dbReference>
<sequence>MSPELTLETKEYLIEILFQYKEAFFSDNEPLEAIKGHEVDMIINAQGPNPPILGRPAYPPSPSAREALKTHINELMKLGVLRKVGHNEQVEVTTPVIIT</sequence>
<evidence type="ECO:0000313" key="2">
    <source>
        <dbReference type="Proteomes" id="UP000765509"/>
    </source>
</evidence>
<keyword evidence="2" id="KW-1185">Reference proteome</keyword>
<gene>
    <name evidence="1" type="ORF">O181_052046</name>
</gene>
<comment type="caution">
    <text evidence="1">The sequence shown here is derived from an EMBL/GenBank/DDBJ whole genome shotgun (WGS) entry which is preliminary data.</text>
</comment>
<accession>A0A9Q3E4V3</accession>
<reference evidence="1" key="1">
    <citation type="submission" date="2021-03" db="EMBL/GenBank/DDBJ databases">
        <title>Draft genome sequence of rust myrtle Austropuccinia psidii MF-1, a brazilian biotype.</title>
        <authorList>
            <person name="Quecine M.C."/>
            <person name="Pachon D.M.R."/>
            <person name="Bonatelli M.L."/>
            <person name="Correr F.H."/>
            <person name="Franceschini L.M."/>
            <person name="Leite T.F."/>
            <person name="Margarido G.R.A."/>
            <person name="Almeida C.A."/>
            <person name="Ferrarezi J.A."/>
            <person name="Labate C.A."/>
        </authorList>
    </citation>
    <scope>NUCLEOTIDE SEQUENCE</scope>
    <source>
        <strain evidence="1">MF-1</strain>
    </source>
</reference>